<evidence type="ECO:0000313" key="8">
    <source>
        <dbReference type="Proteomes" id="UP000191987"/>
    </source>
</evidence>
<comment type="subcellular location">
    <subcellularLocation>
        <location evidence="1">Membrane</location>
        <topology evidence="1">Multi-pass membrane protein</topology>
    </subcellularLocation>
</comment>
<feature type="transmembrane region" description="Helical" evidence="5">
    <location>
        <begin position="95"/>
        <end position="115"/>
    </location>
</feature>
<evidence type="ECO:0000313" key="7">
    <source>
        <dbReference type="EMBL" id="CUX48925.1"/>
    </source>
</evidence>
<dbReference type="PROSITE" id="PS00216">
    <property type="entry name" value="SUGAR_TRANSPORT_1"/>
    <property type="match status" value="1"/>
</dbReference>
<dbReference type="InterPro" id="IPR011701">
    <property type="entry name" value="MFS"/>
</dbReference>
<dbReference type="Gene3D" id="1.20.1250.20">
    <property type="entry name" value="MFS general substrate transporter like domains"/>
    <property type="match status" value="1"/>
</dbReference>
<dbReference type="GO" id="GO:0046943">
    <property type="term" value="F:carboxylic acid transmembrane transporter activity"/>
    <property type="evidence" value="ECO:0007669"/>
    <property type="project" value="TreeGrafter"/>
</dbReference>
<dbReference type="EMBL" id="FBWG01000032">
    <property type="protein sequence ID" value="CUX48925.1"/>
    <property type="molecule type" value="Genomic_DNA"/>
</dbReference>
<evidence type="ECO:0000256" key="4">
    <source>
        <dbReference type="ARBA" id="ARBA00023136"/>
    </source>
</evidence>
<organism evidence="7 8">
    <name type="scientific">Agrobacterium deltaense Zutra 3/1</name>
    <dbReference type="NCBI Taxonomy" id="1183427"/>
    <lineage>
        <taxon>Bacteria</taxon>
        <taxon>Pseudomonadati</taxon>
        <taxon>Pseudomonadota</taxon>
        <taxon>Alphaproteobacteria</taxon>
        <taxon>Hyphomicrobiales</taxon>
        <taxon>Rhizobiaceae</taxon>
        <taxon>Rhizobium/Agrobacterium group</taxon>
        <taxon>Agrobacterium</taxon>
    </lineage>
</organism>
<evidence type="ECO:0000256" key="3">
    <source>
        <dbReference type="ARBA" id="ARBA00022989"/>
    </source>
</evidence>
<dbReference type="InterPro" id="IPR005829">
    <property type="entry name" value="Sugar_transporter_CS"/>
</dbReference>
<sequence length="459" mass="48019">MSSSTSQHTQTVDIGAALDDGQWGSMQKGVVALAALSIVADGFDGQLIGFAIPSLINEWGITKADFAPVVAAGLIGMGIGSAIGGIVADRIGRRPAVIMSVVLFSIATFLIGFSHNLWMVALLRFVAGLGIGGALPASTTMAAEYTPAHSRTFAISLTIVCVPLGGMLAGVFASFILPVFGWRALFWIGGLLTLALSGLLFWKLPESPRFLAHQPTRWNELAALLARMSRPVKSGTVFIDSRESAVRQKAGLSAIFEDRRAHDTLALWVACFACLLAVYTAFSWMPTMLFSEGLSQAAASMGLTAYNLGGVGGAILCAVAISRYGSRWPLAIFSAGGALSAFLLASFNLSENVNLAIVGIGIHGFFVTTVQCIIYSLCANIYPTNIRGTGTAATVVIGRLGAIISAFAGAAIITAGGSHGYFVLLGASMLVVFWALWVVRNHIMSNQSRVSATTADATT</sequence>
<evidence type="ECO:0000256" key="1">
    <source>
        <dbReference type="ARBA" id="ARBA00004141"/>
    </source>
</evidence>
<keyword evidence="4 5" id="KW-0472">Membrane</keyword>
<dbReference type="SUPFAM" id="SSF103473">
    <property type="entry name" value="MFS general substrate transporter"/>
    <property type="match status" value="1"/>
</dbReference>
<dbReference type="InterPro" id="IPR036259">
    <property type="entry name" value="MFS_trans_sf"/>
</dbReference>
<protein>
    <submittedName>
        <fullName evidence="7">Major facilitator superfamily MFS_1</fullName>
    </submittedName>
</protein>
<evidence type="ECO:0000256" key="2">
    <source>
        <dbReference type="ARBA" id="ARBA00022692"/>
    </source>
</evidence>
<feature type="transmembrane region" description="Helical" evidence="5">
    <location>
        <begin position="265"/>
        <end position="285"/>
    </location>
</feature>
<accession>A0A1S7R9Z4</accession>
<feature type="transmembrane region" description="Helical" evidence="5">
    <location>
        <begin position="155"/>
        <end position="178"/>
    </location>
</feature>
<feature type="transmembrane region" description="Helical" evidence="5">
    <location>
        <begin position="297"/>
        <end position="321"/>
    </location>
</feature>
<dbReference type="PROSITE" id="PS50850">
    <property type="entry name" value="MFS"/>
    <property type="match status" value="1"/>
</dbReference>
<dbReference type="PANTHER" id="PTHR23508">
    <property type="entry name" value="CARBOXYLIC ACID TRANSPORTER PROTEIN HOMOLOG"/>
    <property type="match status" value="1"/>
</dbReference>
<feature type="transmembrane region" description="Helical" evidence="5">
    <location>
        <begin position="390"/>
        <end position="413"/>
    </location>
</feature>
<feature type="transmembrane region" description="Helical" evidence="5">
    <location>
        <begin position="66"/>
        <end position="88"/>
    </location>
</feature>
<dbReference type="Proteomes" id="UP000191987">
    <property type="component" value="Unassembled WGS sequence"/>
</dbReference>
<feature type="transmembrane region" description="Helical" evidence="5">
    <location>
        <begin position="121"/>
        <end position="143"/>
    </location>
</feature>
<feature type="transmembrane region" description="Helical" evidence="5">
    <location>
        <begin position="419"/>
        <end position="439"/>
    </location>
</feature>
<name>A0A1S7R9Z4_9HYPH</name>
<dbReference type="PANTHER" id="PTHR23508:SF10">
    <property type="entry name" value="CARBOXYLIC ACID TRANSPORTER PROTEIN HOMOLOG"/>
    <property type="match status" value="1"/>
</dbReference>
<dbReference type="GO" id="GO:0005886">
    <property type="term" value="C:plasma membrane"/>
    <property type="evidence" value="ECO:0007669"/>
    <property type="project" value="TreeGrafter"/>
</dbReference>
<dbReference type="RefSeq" id="WP_003521953.1">
    <property type="nucleotide sequence ID" value="NZ_LT009749.1"/>
</dbReference>
<keyword evidence="2 5" id="KW-0812">Transmembrane</keyword>
<reference evidence="7 8" key="1">
    <citation type="submission" date="2016-01" db="EMBL/GenBank/DDBJ databases">
        <authorList>
            <person name="Oliw E.H."/>
        </authorList>
    </citation>
    <scope>NUCLEOTIDE SEQUENCE [LARGE SCALE GENOMIC DNA]</scope>
    <source>
        <strain evidence="7 8">Zutra 3-1</strain>
    </source>
</reference>
<keyword evidence="3 5" id="KW-1133">Transmembrane helix</keyword>
<dbReference type="Pfam" id="PF07690">
    <property type="entry name" value="MFS_1"/>
    <property type="match status" value="1"/>
</dbReference>
<feature type="transmembrane region" description="Helical" evidence="5">
    <location>
        <begin position="328"/>
        <end position="349"/>
    </location>
</feature>
<evidence type="ECO:0000256" key="5">
    <source>
        <dbReference type="SAM" id="Phobius"/>
    </source>
</evidence>
<feature type="transmembrane region" description="Helical" evidence="5">
    <location>
        <begin position="184"/>
        <end position="202"/>
    </location>
</feature>
<gene>
    <name evidence="7" type="ORF">AGR7C_Lc140057</name>
</gene>
<dbReference type="AlphaFoldDB" id="A0A1S7R9Z4"/>
<evidence type="ECO:0000259" key="6">
    <source>
        <dbReference type="PROSITE" id="PS50850"/>
    </source>
</evidence>
<feature type="transmembrane region" description="Helical" evidence="5">
    <location>
        <begin position="355"/>
        <end position="378"/>
    </location>
</feature>
<dbReference type="InterPro" id="IPR020846">
    <property type="entry name" value="MFS_dom"/>
</dbReference>
<feature type="domain" description="Major facilitator superfamily (MFS) profile" evidence="6">
    <location>
        <begin position="30"/>
        <end position="444"/>
    </location>
</feature>
<proteinExistence type="predicted"/>